<accession>A0A109N093</accession>
<dbReference type="NCBIfam" id="TIGR02887">
    <property type="entry name" value="spore_ger_x_C"/>
    <property type="match status" value="1"/>
</dbReference>
<dbReference type="PANTHER" id="PTHR35789:SF1">
    <property type="entry name" value="SPORE GERMINATION PROTEIN B3"/>
    <property type="match status" value="1"/>
</dbReference>
<evidence type="ECO:0000256" key="2">
    <source>
        <dbReference type="ARBA" id="ARBA00007886"/>
    </source>
</evidence>
<keyword evidence="4" id="KW-0732">Signal</keyword>
<evidence type="ECO:0000256" key="5">
    <source>
        <dbReference type="ARBA" id="ARBA00023136"/>
    </source>
</evidence>
<protein>
    <recommendedName>
        <fullName evidence="12">Ger(X)C family spore germination protein</fullName>
    </recommendedName>
</protein>
<keyword evidence="5" id="KW-0472">Membrane</keyword>
<gene>
    <name evidence="10" type="ORF">AS888_15995</name>
</gene>
<evidence type="ECO:0000256" key="6">
    <source>
        <dbReference type="ARBA" id="ARBA00023139"/>
    </source>
</evidence>
<sequence>MKRLWVLLLIPLLSGCWDSENIEDLSLVVGVGIDLSKNKNEIKLTQQILVPPGYSLQENQAKLKYKNVTVSAKTLHEAIRDSLLLTNTVLTNHQRILLINEEVLREIRMEAIINQSIRDNNTRRSCFVFLTKRPTREILERADDGEIPSNVIYELKDNDKRTNKILPPLTLGQASSSLQSDGSFAIQAVDIKGGKLILQGAGVINDSKLVGLMNNKDIESLNWLSGSVKGGIIETAHHGKPFSVEVDKRRSRKIRTDLDGDHLTINISVAYTARLSEDWYGKENSFKESYLKEAERDAEEKVTRDVEKVVWKLQHQYKTGVAGLFRYVENQHPEYWEKNKENWDKIFSDADINYQIDLEIIDFGSKGGIK</sequence>
<organism evidence="10 11">
    <name type="scientific">Peribacillus simplex</name>
    <dbReference type="NCBI Taxonomy" id="1478"/>
    <lineage>
        <taxon>Bacteria</taxon>
        <taxon>Bacillati</taxon>
        <taxon>Bacillota</taxon>
        <taxon>Bacilli</taxon>
        <taxon>Bacillales</taxon>
        <taxon>Bacillaceae</taxon>
        <taxon>Peribacillus</taxon>
    </lineage>
</organism>
<dbReference type="InterPro" id="IPR046953">
    <property type="entry name" value="Spore_GerAC-like_C"/>
</dbReference>
<evidence type="ECO:0000313" key="11">
    <source>
        <dbReference type="Proteomes" id="UP000064189"/>
    </source>
</evidence>
<dbReference type="PANTHER" id="PTHR35789">
    <property type="entry name" value="SPORE GERMINATION PROTEIN B3"/>
    <property type="match status" value="1"/>
</dbReference>
<evidence type="ECO:0000313" key="10">
    <source>
        <dbReference type="EMBL" id="KWW21111.1"/>
    </source>
</evidence>
<evidence type="ECO:0000256" key="3">
    <source>
        <dbReference type="ARBA" id="ARBA00022544"/>
    </source>
</evidence>
<dbReference type="EMBL" id="LNNH01000012">
    <property type="protein sequence ID" value="KWW21111.1"/>
    <property type="molecule type" value="Genomic_DNA"/>
</dbReference>
<dbReference type="PROSITE" id="PS51257">
    <property type="entry name" value="PROKAR_LIPOPROTEIN"/>
    <property type="match status" value="1"/>
</dbReference>
<dbReference type="RefSeq" id="WP_061141464.1">
    <property type="nucleotide sequence ID" value="NZ_LNNH01000012.1"/>
</dbReference>
<dbReference type="GO" id="GO:0009847">
    <property type="term" value="P:spore germination"/>
    <property type="evidence" value="ECO:0007669"/>
    <property type="project" value="InterPro"/>
</dbReference>
<dbReference type="GO" id="GO:0016020">
    <property type="term" value="C:membrane"/>
    <property type="evidence" value="ECO:0007669"/>
    <property type="project" value="UniProtKB-SubCell"/>
</dbReference>
<keyword evidence="7" id="KW-0449">Lipoprotein</keyword>
<keyword evidence="6" id="KW-0564">Palmitate</keyword>
<feature type="domain" description="Spore germination GerAC-like C-terminal" evidence="8">
    <location>
        <begin position="199"/>
        <end position="364"/>
    </location>
</feature>
<dbReference type="Gene3D" id="3.30.300.210">
    <property type="entry name" value="Nutrient germinant receptor protein C, domain 3"/>
    <property type="match status" value="1"/>
</dbReference>
<dbReference type="Pfam" id="PF25198">
    <property type="entry name" value="Spore_GerAC_N"/>
    <property type="match status" value="1"/>
</dbReference>
<dbReference type="InterPro" id="IPR057336">
    <property type="entry name" value="GerAC_N"/>
</dbReference>
<name>A0A109N093_9BACI</name>
<dbReference type="AlphaFoldDB" id="A0A109N093"/>
<comment type="caution">
    <text evidence="10">The sequence shown here is derived from an EMBL/GenBank/DDBJ whole genome shotgun (WGS) entry which is preliminary data.</text>
</comment>
<evidence type="ECO:0000256" key="1">
    <source>
        <dbReference type="ARBA" id="ARBA00004635"/>
    </source>
</evidence>
<reference evidence="10 11" key="1">
    <citation type="submission" date="2015-11" db="EMBL/GenBank/DDBJ databases">
        <title>Genome Sequence of Bacillus simplex strain VanAntwerpen2.</title>
        <authorList>
            <person name="Couger M.B."/>
        </authorList>
    </citation>
    <scope>NUCLEOTIDE SEQUENCE [LARGE SCALE GENOMIC DNA]</scope>
    <source>
        <strain evidence="10 11">VanAntwerpen02</strain>
    </source>
</reference>
<dbReference type="InterPro" id="IPR008844">
    <property type="entry name" value="Spore_GerAC-like"/>
</dbReference>
<dbReference type="InterPro" id="IPR038501">
    <property type="entry name" value="Spore_GerAC_C_sf"/>
</dbReference>
<keyword evidence="3" id="KW-0309">Germination</keyword>
<evidence type="ECO:0000256" key="4">
    <source>
        <dbReference type="ARBA" id="ARBA00022729"/>
    </source>
</evidence>
<dbReference type="Proteomes" id="UP000064189">
    <property type="component" value="Unassembled WGS sequence"/>
</dbReference>
<evidence type="ECO:0000256" key="7">
    <source>
        <dbReference type="ARBA" id="ARBA00023288"/>
    </source>
</evidence>
<comment type="subcellular location">
    <subcellularLocation>
        <location evidence="1">Membrane</location>
        <topology evidence="1">Lipid-anchor</topology>
    </subcellularLocation>
</comment>
<evidence type="ECO:0000259" key="8">
    <source>
        <dbReference type="Pfam" id="PF05504"/>
    </source>
</evidence>
<dbReference type="Pfam" id="PF05504">
    <property type="entry name" value="Spore_GerAC"/>
    <property type="match status" value="1"/>
</dbReference>
<keyword evidence="11" id="KW-1185">Reference proteome</keyword>
<proteinExistence type="inferred from homology"/>
<comment type="similarity">
    <text evidence="2">Belongs to the GerABKC lipoprotein family.</text>
</comment>
<dbReference type="Gene3D" id="6.20.190.10">
    <property type="entry name" value="Nutrient germinant receptor protein C, domain 1"/>
    <property type="match status" value="1"/>
</dbReference>
<feature type="domain" description="Spore germination protein N-terminal" evidence="9">
    <location>
        <begin position="18"/>
        <end position="190"/>
    </location>
</feature>
<evidence type="ECO:0000259" key="9">
    <source>
        <dbReference type="Pfam" id="PF25198"/>
    </source>
</evidence>
<evidence type="ECO:0008006" key="12">
    <source>
        <dbReference type="Google" id="ProtNLM"/>
    </source>
</evidence>